<comment type="caution">
    <text evidence="2">The sequence shown here is derived from an EMBL/GenBank/DDBJ whole genome shotgun (WGS) entry which is preliminary data.</text>
</comment>
<dbReference type="InterPro" id="IPR002611">
    <property type="entry name" value="IstB_ATP-bd"/>
</dbReference>
<dbReference type="NCBIfam" id="NF005304">
    <property type="entry name" value="PRK06835.1"/>
    <property type="match status" value="1"/>
</dbReference>
<keyword evidence="3" id="KW-1185">Reference proteome</keyword>
<dbReference type="AlphaFoldDB" id="A0A134AKF0"/>
<dbReference type="STRING" id="755172.HMPREF1863_00202"/>
<dbReference type="EMBL" id="LSDG01000005">
    <property type="protein sequence ID" value="KXB68181.1"/>
    <property type="molecule type" value="Genomic_DNA"/>
</dbReference>
<dbReference type="CDD" id="cd00009">
    <property type="entry name" value="AAA"/>
    <property type="match status" value="1"/>
</dbReference>
<accession>A0A134AKF0</accession>
<reference evidence="3" key="1">
    <citation type="submission" date="2016-01" db="EMBL/GenBank/DDBJ databases">
        <authorList>
            <person name="Mitreva M."/>
            <person name="Pepin K.H."/>
            <person name="Mihindukulasuriya K.A."/>
            <person name="Fulton R."/>
            <person name="Fronick C."/>
            <person name="O'Laughlin M."/>
            <person name="Miner T."/>
            <person name="Herter B."/>
            <person name="Rosa B.A."/>
            <person name="Cordes M."/>
            <person name="Tomlinson C."/>
            <person name="Wollam A."/>
            <person name="Palsikar V.B."/>
            <person name="Mardis E.R."/>
            <person name="Wilson R.K."/>
        </authorList>
    </citation>
    <scope>NUCLEOTIDE SEQUENCE [LARGE SCALE GENOMIC DNA]</scope>
    <source>
        <strain evidence="3">DNF00729</strain>
    </source>
</reference>
<dbReference type="OrthoDB" id="9776217at2"/>
<dbReference type="PANTHER" id="PTHR30050:SF4">
    <property type="entry name" value="ATP-BINDING PROTEIN RV3427C IN INSERTION SEQUENCE-RELATED"/>
    <property type="match status" value="1"/>
</dbReference>
<evidence type="ECO:0000259" key="1">
    <source>
        <dbReference type="SMART" id="SM00382"/>
    </source>
</evidence>
<evidence type="ECO:0000313" key="2">
    <source>
        <dbReference type="EMBL" id="KXB68181.1"/>
    </source>
</evidence>
<evidence type="ECO:0000313" key="3">
    <source>
        <dbReference type="Proteomes" id="UP000070442"/>
    </source>
</evidence>
<gene>
    <name evidence="2" type="ORF">HMPREF1863_00202</name>
</gene>
<dbReference type="Proteomes" id="UP000070442">
    <property type="component" value="Unassembled WGS sequence"/>
</dbReference>
<dbReference type="InterPro" id="IPR003593">
    <property type="entry name" value="AAA+_ATPase"/>
</dbReference>
<organism evidence="2 3">
    <name type="scientific">Aedoeadaptatus coxii</name>
    <dbReference type="NCBI Taxonomy" id="755172"/>
    <lineage>
        <taxon>Bacteria</taxon>
        <taxon>Bacillati</taxon>
        <taxon>Bacillota</taxon>
        <taxon>Tissierellia</taxon>
        <taxon>Tissierellales</taxon>
        <taxon>Peptoniphilaceae</taxon>
        <taxon>Aedoeadaptatus</taxon>
    </lineage>
</organism>
<name>A0A134AKF0_9FIRM</name>
<feature type="domain" description="AAA+ ATPase" evidence="1">
    <location>
        <begin position="181"/>
        <end position="317"/>
    </location>
</feature>
<dbReference type="SMART" id="SM00382">
    <property type="entry name" value="AAA"/>
    <property type="match status" value="1"/>
</dbReference>
<dbReference type="GO" id="GO:0006260">
    <property type="term" value="P:DNA replication"/>
    <property type="evidence" value="ECO:0007669"/>
    <property type="project" value="TreeGrafter"/>
</dbReference>
<dbReference type="SUPFAM" id="SSF52540">
    <property type="entry name" value="P-loop containing nucleoside triphosphate hydrolases"/>
    <property type="match status" value="1"/>
</dbReference>
<dbReference type="PATRIC" id="fig|755172.3.peg.195"/>
<dbReference type="PANTHER" id="PTHR30050">
    <property type="entry name" value="CHROMOSOMAL REPLICATION INITIATOR PROTEIN DNAA"/>
    <property type="match status" value="1"/>
</dbReference>
<dbReference type="Gene3D" id="3.40.50.300">
    <property type="entry name" value="P-loop containing nucleotide triphosphate hydrolases"/>
    <property type="match status" value="1"/>
</dbReference>
<dbReference type="Pfam" id="PF01695">
    <property type="entry name" value="IstB_IS21"/>
    <property type="match status" value="1"/>
</dbReference>
<sequence>MAHYFDDIRREYDKIRRDNERMASDRREEAYHMVDGLEEVEDNIRSLGYDAARAGLLSGDADVAVSAQKELQTLEGIRRSLLLKAGLPADYLDPIYTCPDCKDKGYLEDGTRCHCLERKLTAYLHRGSHIERQIATNNFGNFRMDIFSDVPYGEKNISPRQNMEEILKGVETFMDTFKEPNDMNLLFYGATGLGKTFLSHAVAAEIMAKGVSVVYETAFGMIRICEDKVFNKSGEREAEMAYDSLFKSDLLIIDDLGTEMANAFTIAQFFNILNTRLIEGKKTIISTNLSPREISAVYGDRIFSRIFDKFVPMEFIGEDLRWEADRP</sequence>
<protein>
    <submittedName>
        <fullName evidence="2">Putative DNA replication protein DnaC</fullName>
    </submittedName>
</protein>
<dbReference type="GO" id="GO:0005524">
    <property type="term" value="F:ATP binding"/>
    <property type="evidence" value="ECO:0007669"/>
    <property type="project" value="InterPro"/>
</dbReference>
<dbReference type="RefSeq" id="WP_068366386.1">
    <property type="nucleotide sequence ID" value="NZ_CALTYF010000026.1"/>
</dbReference>
<proteinExistence type="predicted"/>
<dbReference type="InterPro" id="IPR027417">
    <property type="entry name" value="P-loop_NTPase"/>
</dbReference>